<name>A0A9D9HZB5_9FIRM</name>
<dbReference type="AlphaFoldDB" id="A0A9D9HZB5"/>
<organism evidence="2 3">
    <name type="scientific">Candidatus Scybalomonas excrementavium</name>
    <dbReference type="NCBI Taxonomy" id="2840943"/>
    <lineage>
        <taxon>Bacteria</taxon>
        <taxon>Bacillati</taxon>
        <taxon>Bacillota</taxon>
        <taxon>Clostridia</taxon>
        <taxon>Lachnospirales</taxon>
        <taxon>Lachnospiraceae</taxon>
        <taxon>Lachnospiraceae incertae sedis</taxon>
        <taxon>Candidatus Scybalomonas</taxon>
    </lineage>
</organism>
<protein>
    <recommendedName>
        <fullName evidence="1">Flavodoxin-like domain-containing protein</fullName>
    </recommendedName>
</protein>
<sequence length="92" mass="10341">MSYAVVTSSRTGNTRQLADVIQEVLQEEEILYIGKVSKEAKNADVLFVGFWTDKGTCSEEMKEFLNTLEGKKIFLFGTAGFGQSQTYFDQII</sequence>
<evidence type="ECO:0000313" key="3">
    <source>
        <dbReference type="Proteomes" id="UP000823618"/>
    </source>
</evidence>
<dbReference type="InterPro" id="IPR029039">
    <property type="entry name" value="Flavoprotein-like_sf"/>
</dbReference>
<dbReference type="GO" id="GO:0016651">
    <property type="term" value="F:oxidoreductase activity, acting on NAD(P)H"/>
    <property type="evidence" value="ECO:0007669"/>
    <property type="project" value="UniProtKB-ARBA"/>
</dbReference>
<feature type="domain" description="Flavodoxin-like" evidence="1">
    <location>
        <begin position="3"/>
        <end position="92"/>
    </location>
</feature>
<gene>
    <name evidence="2" type="ORF">IAC13_03790</name>
</gene>
<evidence type="ECO:0000259" key="1">
    <source>
        <dbReference type="PROSITE" id="PS50902"/>
    </source>
</evidence>
<evidence type="ECO:0000313" key="2">
    <source>
        <dbReference type="EMBL" id="MBO8463035.1"/>
    </source>
</evidence>
<reference evidence="2" key="1">
    <citation type="submission" date="2020-10" db="EMBL/GenBank/DDBJ databases">
        <authorList>
            <person name="Gilroy R."/>
        </authorList>
    </citation>
    <scope>NUCLEOTIDE SEQUENCE</scope>
    <source>
        <strain evidence="2">E3-2379</strain>
    </source>
</reference>
<dbReference type="EMBL" id="JADIML010000106">
    <property type="protein sequence ID" value="MBO8463035.1"/>
    <property type="molecule type" value="Genomic_DNA"/>
</dbReference>
<reference evidence="2" key="2">
    <citation type="journal article" date="2021" name="PeerJ">
        <title>Extensive microbial diversity within the chicken gut microbiome revealed by metagenomics and culture.</title>
        <authorList>
            <person name="Gilroy R."/>
            <person name="Ravi A."/>
            <person name="Getino M."/>
            <person name="Pursley I."/>
            <person name="Horton D.L."/>
            <person name="Alikhan N.F."/>
            <person name="Baker D."/>
            <person name="Gharbi K."/>
            <person name="Hall N."/>
            <person name="Watson M."/>
            <person name="Adriaenssens E.M."/>
            <person name="Foster-Nyarko E."/>
            <person name="Jarju S."/>
            <person name="Secka A."/>
            <person name="Antonio M."/>
            <person name="Oren A."/>
            <person name="Chaudhuri R.R."/>
            <person name="La Ragione R."/>
            <person name="Hildebrand F."/>
            <person name="Pallen M.J."/>
        </authorList>
    </citation>
    <scope>NUCLEOTIDE SEQUENCE</scope>
    <source>
        <strain evidence="2">E3-2379</strain>
    </source>
</reference>
<dbReference type="GO" id="GO:0010181">
    <property type="term" value="F:FMN binding"/>
    <property type="evidence" value="ECO:0007669"/>
    <property type="project" value="InterPro"/>
</dbReference>
<dbReference type="PROSITE" id="PS50902">
    <property type="entry name" value="FLAVODOXIN_LIKE"/>
    <property type="match status" value="1"/>
</dbReference>
<dbReference type="SUPFAM" id="SSF52218">
    <property type="entry name" value="Flavoproteins"/>
    <property type="match status" value="1"/>
</dbReference>
<dbReference type="Proteomes" id="UP000823618">
    <property type="component" value="Unassembled WGS sequence"/>
</dbReference>
<comment type="caution">
    <text evidence="2">The sequence shown here is derived from an EMBL/GenBank/DDBJ whole genome shotgun (WGS) entry which is preliminary data.</text>
</comment>
<proteinExistence type="predicted"/>
<accession>A0A9D9HZB5</accession>
<dbReference type="InterPro" id="IPR008254">
    <property type="entry name" value="Flavodoxin/NO_synth"/>
</dbReference>
<dbReference type="Gene3D" id="3.40.50.360">
    <property type="match status" value="1"/>
</dbReference>
<dbReference type="Pfam" id="PF12641">
    <property type="entry name" value="Flavodoxin_3"/>
    <property type="match status" value="1"/>
</dbReference>
<feature type="non-terminal residue" evidence="2">
    <location>
        <position position="92"/>
    </location>
</feature>